<proteinExistence type="predicted"/>
<dbReference type="EMBL" id="JAINUG010000138">
    <property type="protein sequence ID" value="KAJ8393319.1"/>
    <property type="molecule type" value="Genomic_DNA"/>
</dbReference>
<protein>
    <submittedName>
        <fullName evidence="1">Uncharacterized protein</fullName>
    </submittedName>
</protein>
<sequence length="110" mass="12370">MDGIANSQIRKWLGLPRCLSETDLFGRNILQLPLQSISLGYKLGKTRLVQELRESTDQLVRCADGQVRTGRKWKAQVEVDQAISRLQHLEVVGRVQAGRTGLGWGEAPRF</sequence>
<accession>A0AAD7RZR4</accession>
<organism evidence="1 2">
    <name type="scientific">Aldrovandia affinis</name>
    <dbReference type="NCBI Taxonomy" id="143900"/>
    <lineage>
        <taxon>Eukaryota</taxon>
        <taxon>Metazoa</taxon>
        <taxon>Chordata</taxon>
        <taxon>Craniata</taxon>
        <taxon>Vertebrata</taxon>
        <taxon>Euteleostomi</taxon>
        <taxon>Actinopterygii</taxon>
        <taxon>Neopterygii</taxon>
        <taxon>Teleostei</taxon>
        <taxon>Notacanthiformes</taxon>
        <taxon>Halosauridae</taxon>
        <taxon>Aldrovandia</taxon>
    </lineage>
</organism>
<evidence type="ECO:0000313" key="2">
    <source>
        <dbReference type="Proteomes" id="UP001221898"/>
    </source>
</evidence>
<keyword evidence="2" id="KW-1185">Reference proteome</keyword>
<gene>
    <name evidence="1" type="ORF">AAFF_G00062200</name>
</gene>
<reference evidence="1" key="1">
    <citation type="journal article" date="2023" name="Science">
        <title>Genome structures resolve the early diversification of teleost fishes.</title>
        <authorList>
            <person name="Parey E."/>
            <person name="Louis A."/>
            <person name="Montfort J."/>
            <person name="Bouchez O."/>
            <person name="Roques C."/>
            <person name="Iampietro C."/>
            <person name="Lluch J."/>
            <person name="Castinel A."/>
            <person name="Donnadieu C."/>
            <person name="Desvignes T."/>
            <person name="Floi Bucao C."/>
            <person name="Jouanno E."/>
            <person name="Wen M."/>
            <person name="Mejri S."/>
            <person name="Dirks R."/>
            <person name="Jansen H."/>
            <person name="Henkel C."/>
            <person name="Chen W.J."/>
            <person name="Zahm M."/>
            <person name="Cabau C."/>
            <person name="Klopp C."/>
            <person name="Thompson A.W."/>
            <person name="Robinson-Rechavi M."/>
            <person name="Braasch I."/>
            <person name="Lecointre G."/>
            <person name="Bobe J."/>
            <person name="Postlethwait J.H."/>
            <person name="Berthelot C."/>
            <person name="Roest Crollius H."/>
            <person name="Guiguen Y."/>
        </authorList>
    </citation>
    <scope>NUCLEOTIDE SEQUENCE</scope>
    <source>
        <strain evidence="1">NC1722</strain>
    </source>
</reference>
<comment type="caution">
    <text evidence="1">The sequence shown here is derived from an EMBL/GenBank/DDBJ whole genome shotgun (WGS) entry which is preliminary data.</text>
</comment>
<evidence type="ECO:0000313" key="1">
    <source>
        <dbReference type="EMBL" id="KAJ8393319.1"/>
    </source>
</evidence>
<dbReference type="Proteomes" id="UP001221898">
    <property type="component" value="Unassembled WGS sequence"/>
</dbReference>
<dbReference type="AlphaFoldDB" id="A0AAD7RZR4"/>
<name>A0AAD7RZR4_9TELE</name>